<keyword evidence="8" id="KW-0732">Signal</keyword>
<feature type="chain" id="PRO_5039726105" evidence="8">
    <location>
        <begin position="18"/>
        <end position="435"/>
    </location>
</feature>
<evidence type="ECO:0000256" key="3">
    <source>
        <dbReference type="ARBA" id="ARBA00022448"/>
    </source>
</evidence>
<evidence type="ECO:0000256" key="5">
    <source>
        <dbReference type="ARBA" id="ARBA00022692"/>
    </source>
</evidence>
<dbReference type="Pfam" id="PF02321">
    <property type="entry name" value="OEP"/>
    <property type="match status" value="2"/>
</dbReference>
<evidence type="ECO:0000256" key="1">
    <source>
        <dbReference type="ARBA" id="ARBA00004442"/>
    </source>
</evidence>
<keyword evidence="5" id="KW-0812">Transmembrane</keyword>
<sequence>MIASLAVAALGIATAFAQENTRQAVWLSQAQCREMALANNESMQKAGNAAEQAKMDKRVALASWFPQIDGSATGAYMFDNLDIMGMELQMKGMYMAGITLQQPLYAGGKLVAGTRLAKIGQECAVENQRKTRMEVLSQADNAYWTYLATLKKVGMMEAYSAMMDTLCQQLQSTVDAQMATDKDLLQVKAKQSKIRYQLQKVRSGVELCRMALCSQIGLSLDTAVFLTDTILNPTAPELGEVSIENRPELALLQKQVDARKQQSKMVLGDMLPTAGLALGYTYIGNIDLNTSVNTGMGTIPVNYEMDFSIPLAMVAVRIPITEWGAGSQKMKKAKLEVRNAELDLAQNERLLTMEARQAALNLREGYMLIGTARLSVEHAKESLRVMRQRYDLQMCSLGDLLDAHAQWQQAESDLIEAQTQYKIYETEYLRTTGNL</sequence>
<evidence type="ECO:0000256" key="4">
    <source>
        <dbReference type="ARBA" id="ARBA00022452"/>
    </source>
</evidence>
<evidence type="ECO:0000256" key="6">
    <source>
        <dbReference type="ARBA" id="ARBA00023136"/>
    </source>
</evidence>
<evidence type="ECO:0000256" key="7">
    <source>
        <dbReference type="ARBA" id="ARBA00023237"/>
    </source>
</evidence>
<protein>
    <submittedName>
        <fullName evidence="9">TolC family protein</fullName>
    </submittedName>
</protein>
<dbReference type="EMBL" id="JADIMZ010000020">
    <property type="protein sequence ID" value="MBO8431949.1"/>
    <property type="molecule type" value="Genomic_DNA"/>
</dbReference>
<keyword evidence="6" id="KW-0472">Membrane</keyword>
<reference evidence="9" key="1">
    <citation type="submission" date="2020-10" db="EMBL/GenBank/DDBJ databases">
        <authorList>
            <person name="Gilroy R."/>
        </authorList>
    </citation>
    <scope>NUCLEOTIDE SEQUENCE</scope>
    <source>
        <strain evidence="9">2889</strain>
    </source>
</reference>
<comment type="caution">
    <text evidence="9">The sequence shown here is derived from an EMBL/GenBank/DDBJ whole genome shotgun (WGS) entry which is preliminary data.</text>
</comment>
<keyword evidence="4" id="KW-1134">Transmembrane beta strand</keyword>
<dbReference type="Proteomes" id="UP000823612">
    <property type="component" value="Unassembled WGS sequence"/>
</dbReference>
<dbReference type="SUPFAM" id="SSF56954">
    <property type="entry name" value="Outer membrane efflux proteins (OEP)"/>
    <property type="match status" value="1"/>
</dbReference>
<keyword evidence="3" id="KW-0813">Transport</keyword>
<keyword evidence="7" id="KW-0998">Cell outer membrane</keyword>
<organism evidence="9 10">
    <name type="scientific">Candidatus Pullibacteroides excrementavium</name>
    <dbReference type="NCBI Taxonomy" id="2840905"/>
    <lineage>
        <taxon>Bacteria</taxon>
        <taxon>Pseudomonadati</taxon>
        <taxon>Bacteroidota</taxon>
        <taxon>Bacteroidia</taxon>
        <taxon>Bacteroidales</taxon>
        <taxon>Candidatus Pullibacteroides</taxon>
    </lineage>
</organism>
<dbReference type="GO" id="GO:0015562">
    <property type="term" value="F:efflux transmembrane transporter activity"/>
    <property type="evidence" value="ECO:0007669"/>
    <property type="project" value="InterPro"/>
</dbReference>
<dbReference type="PANTHER" id="PTHR30026:SF20">
    <property type="entry name" value="OUTER MEMBRANE PROTEIN TOLC"/>
    <property type="match status" value="1"/>
</dbReference>
<dbReference type="InterPro" id="IPR051906">
    <property type="entry name" value="TolC-like"/>
</dbReference>
<comment type="subcellular location">
    <subcellularLocation>
        <location evidence="1">Cell outer membrane</location>
    </subcellularLocation>
</comment>
<evidence type="ECO:0000313" key="9">
    <source>
        <dbReference type="EMBL" id="MBO8431949.1"/>
    </source>
</evidence>
<evidence type="ECO:0000256" key="8">
    <source>
        <dbReference type="SAM" id="SignalP"/>
    </source>
</evidence>
<proteinExistence type="inferred from homology"/>
<feature type="signal peptide" evidence="8">
    <location>
        <begin position="1"/>
        <end position="17"/>
    </location>
</feature>
<comment type="similarity">
    <text evidence="2">Belongs to the outer membrane factor (OMF) (TC 1.B.17) family.</text>
</comment>
<reference evidence="9" key="2">
    <citation type="journal article" date="2021" name="PeerJ">
        <title>Extensive microbial diversity within the chicken gut microbiome revealed by metagenomics and culture.</title>
        <authorList>
            <person name="Gilroy R."/>
            <person name="Ravi A."/>
            <person name="Getino M."/>
            <person name="Pursley I."/>
            <person name="Horton D.L."/>
            <person name="Alikhan N.F."/>
            <person name="Baker D."/>
            <person name="Gharbi K."/>
            <person name="Hall N."/>
            <person name="Watson M."/>
            <person name="Adriaenssens E.M."/>
            <person name="Foster-Nyarko E."/>
            <person name="Jarju S."/>
            <person name="Secka A."/>
            <person name="Antonio M."/>
            <person name="Oren A."/>
            <person name="Chaudhuri R.R."/>
            <person name="La Ragione R."/>
            <person name="Hildebrand F."/>
            <person name="Pallen M.J."/>
        </authorList>
    </citation>
    <scope>NUCLEOTIDE SEQUENCE</scope>
    <source>
        <strain evidence="9">2889</strain>
    </source>
</reference>
<evidence type="ECO:0000313" key="10">
    <source>
        <dbReference type="Proteomes" id="UP000823612"/>
    </source>
</evidence>
<evidence type="ECO:0000256" key="2">
    <source>
        <dbReference type="ARBA" id="ARBA00007613"/>
    </source>
</evidence>
<gene>
    <name evidence="9" type="ORF">IAB08_01470</name>
</gene>
<dbReference type="Gene3D" id="1.20.1600.10">
    <property type="entry name" value="Outer membrane efflux proteins (OEP)"/>
    <property type="match status" value="1"/>
</dbReference>
<dbReference type="GO" id="GO:0009279">
    <property type="term" value="C:cell outer membrane"/>
    <property type="evidence" value="ECO:0007669"/>
    <property type="project" value="UniProtKB-SubCell"/>
</dbReference>
<accession>A0A9D9DQG1</accession>
<dbReference type="AlphaFoldDB" id="A0A9D9DQG1"/>
<dbReference type="GO" id="GO:1990281">
    <property type="term" value="C:efflux pump complex"/>
    <property type="evidence" value="ECO:0007669"/>
    <property type="project" value="TreeGrafter"/>
</dbReference>
<dbReference type="PANTHER" id="PTHR30026">
    <property type="entry name" value="OUTER MEMBRANE PROTEIN TOLC"/>
    <property type="match status" value="1"/>
</dbReference>
<dbReference type="InterPro" id="IPR003423">
    <property type="entry name" value="OMP_efflux"/>
</dbReference>
<name>A0A9D9DQG1_9BACT</name>
<dbReference type="GO" id="GO:0015288">
    <property type="term" value="F:porin activity"/>
    <property type="evidence" value="ECO:0007669"/>
    <property type="project" value="TreeGrafter"/>
</dbReference>